<proteinExistence type="predicted"/>
<dbReference type="PANTHER" id="PTHR23011">
    <property type="entry name" value="CYCLIC NUCLEOTIDE-BINDING DOMAIN CONTAINING PROTEIN"/>
    <property type="match status" value="1"/>
</dbReference>
<dbReference type="EMBL" id="EAAA01001256">
    <property type="status" value="NOT_ANNOTATED_CDS"/>
    <property type="molecule type" value="Genomic_DNA"/>
</dbReference>
<reference evidence="1" key="4">
    <citation type="submission" date="2025-09" db="UniProtKB">
        <authorList>
            <consortium name="Ensembl"/>
        </authorList>
    </citation>
    <scope>IDENTIFICATION</scope>
</reference>
<dbReference type="InParanoid" id="F6R5E2"/>
<dbReference type="Ensembl" id="ENSCINT00000020071.3">
    <property type="protein sequence ID" value="ENSCINP00000020071.3"/>
    <property type="gene ID" value="ENSCING00000014461.2"/>
</dbReference>
<dbReference type="STRING" id="7719.ENSCINP00000020071"/>
<evidence type="ECO:0000313" key="1">
    <source>
        <dbReference type="Ensembl" id="ENSCINP00000020071.3"/>
    </source>
</evidence>
<evidence type="ECO:0008006" key="3">
    <source>
        <dbReference type="Google" id="ProtNLM"/>
    </source>
</evidence>
<sequence length="423" mass="48990">MHRMDGEEPEFITFLSKLPEFQGFPLYKLPRRKPETCAFTYFRVGVVICADSSKSDMIVIVKSNIIFVQQGFCRVIKKLKVTKPNLPGLQKAPESFTYDKANLDNIKKTRFGQRASNILTSPTSPVSLLTGPKRRMINYAQPIRRTRTDLNLALYEPNYIPKHTLTNTSLPGSLNEHRNEILLRHMRWQNEHPISRDTFALLMTGREEEEDDDDDVDKFQQYVQRSSFDHSEDDFGRRDSLQSNFRSQILRRSRKSLANAWMYKGNKKVSTASSMLPTLNETLSTPGYESEAAQENKEVCVHIQTLGERDIFGLLPILFDASEGATSVSLVSEGSECILISKEFFLKHFDEELRERLVRMVQPYPTEEKLQMNMQEQTNWDAYKFVTVHNHIINQMKLKNFASSKAGYETSPRNIKYKYFVPR</sequence>
<protein>
    <recommendedName>
        <fullName evidence="3">Cyclic nucleotide-binding domain-containing protein</fullName>
    </recommendedName>
</protein>
<reference evidence="1" key="2">
    <citation type="journal article" date="2008" name="Genome Biol.">
        <title>Improved genome assembly and evidence-based global gene model set for the chordate Ciona intestinalis: new insight into intron and operon populations.</title>
        <authorList>
            <person name="Satou Y."/>
            <person name="Mineta K."/>
            <person name="Ogasawara M."/>
            <person name="Sasakura Y."/>
            <person name="Shoguchi E."/>
            <person name="Ueno K."/>
            <person name="Yamada L."/>
            <person name="Matsumoto J."/>
            <person name="Wasserscheid J."/>
            <person name="Dewar K."/>
            <person name="Wiley G.B."/>
            <person name="Macmil S.L."/>
            <person name="Roe B.A."/>
            <person name="Zeller R.W."/>
            <person name="Hastings K.E."/>
            <person name="Lemaire P."/>
            <person name="Lindquist E."/>
            <person name="Endo T."/>
            <person name="Hotta K."/>
            <person name="Inaba K."/>
        </authorList>
    </citation>
    <scope>NUCLEOTIDE SEQUENCE [LARGE SCALE GENOMIC DNA]</scope>
    <source>
        <strain evidence="1">wild type</strain>
    </source>
</reference>
<evidence type="ECO:0000313" key="2">
    <source>
        <dbReference type="Proteomes" id="UP000008144"/>
    </source>
</evidence>
<name>F6R5E2_CIOIN</name>
<dbReference type="GeneTree" id="ENSGT00390000003964"/>
<dbReference type="HOGENOM" id="CLU_648838_0_0_1"/>
<dbReference type="AlphaFoldDB" id="F6R5E2"/>
<keyword evidence="2" id="KW-1185">Reference proteome</keyword>
<organism evidence="1 2">
    <name type="scientific">Ciona intestinalis</name>
    <name type="common">Transparent sea squirt</name>
    <name type="synonym">Ascidia intestinalis</name>
    <dbReference type="NCBI Taxonomy" id="7719"/>
    <lineage>
        <taxon>Eukaryota</taxon>
        <taxon>Metazoa</taxon>
        <taxon>Chordata</taxon>
        <taxon>Tunicata</taxon>
        <taxon>Ascidiacea</taxon>
        <taxon>Phlebobranchia</taxon>
        <taxon>Cionidae</taxon>
        <taxon>Ciona</taxon>
    </lineage>
</organism>
<dbReference type="PANTHER" id="PTHR23011:SF28">
    <property type="entry name" value="CYCLIC NUCLEOTIDE-BINDING DOMAIN CONTAINING PROTEIN"/>
    <property type="match status" value="1"/>
</dbReference>
<reference evidence="2" key="1">
    <citation type="journal article" date="2002" name="Science">
        <title>The draft genome of Ciona intestinalis: insights into chordate and vertebrate origins.</title>
        <authorList>
            <person name="Dehal P."/>
            <person name="Satou Y."/>
            <person name="Campbell R.K."/>
            <person name="Chapman J."/>
            <person name="Degnan B."/>
            <person name="De Tomaso A."/>
            <person name="Davidson B."/>
            <person name="Di Gregorio A."/>
            <person name="Gelpke M."/>
            <person name="Goodstein D.M."/>
            <person name="Harafuji N."/>
            <person name="Hastings K.E."/>
            <person name="Ho I."/>
            <person name="Hotta K."/>
            <person name="Huang W."/>
            <person name="Kawashima T."/>
            <person name="Lemaire P."/>
            <person name="Martinez D."/>
            <person name="Meinertzhagen I.A."/>
            <person name="Necula S."/>
            <person name="Nonaka M."/>
            <person name="Putnam N."/>
            <person name="Rash S."/>
            <person name="Saiga H."/>
            <person name="Satake M."/>
            <person name="Terry A."/>
            <person name="Yamada L."/>
            <person name="Wang H.G."/>
            <person name="Awazu S."/>
            <person name="Azumi K."/>
            <person name="Boore J."/>
            <person name="Branno M."/>
            <person name="Chin-Bow S."/>
            <person name="DeSantis R."/>
            <person name="Doyle S."/>
            <person name="Francino P."/>
            <person name="Keys D.N."/>
            <person name="Haga S."/>
            <person name="Hayashi H."/>
            <person name="Hino K."/>
            <person name="Imai K.S."/>
            <person name="Inaba K."/>
            <person name="Kano S."/>
            <person name="Kobayashi K."/>
            <person name="Kobayashi M."/>
            <person name="Lee B.I."/>
            <person name="Makabe K.W."/>
            <person name="Manohar C."/>
            <person name="Matassi G."/>
            <person name="Medina M."/>
            <person name="Mochizuki Y."/>
            <person name="Mount S."/>
            <person name="Morishita T."/>
            <person name="Miura S."/>
            <person name="Nakayama A."/>
            <person name="Nishizaka S."/>
            <person name="Nomoto H."/>
            <person name="Ohta F."/>
            <person name="Oishi K."/>
            <person name="Rigoutsos I."/>
            <person name="Sano M."/>
            <person name="Sasaki A."/>
            <person name="Sasakura Y."/>
            <person name="Shoguchi E."/>
            <person name="Shin-i T."/>
            <person name="Spagnuolo A."/>
            <person name="Stainier D."/>
            <person name="Suzuki M.M."/>
            <person name="Tassy O."/>
            <person name="Takatori N."/>
            <person name="Tokuoka M."/>
            <person name="Yagi K."/>
            <person name="Yoshizaki F."/>
            <person name="Wada S."/>
            <person name="Zhang C."/>
            <person name="Hyatt P.D."/>
            <person name="Larimer F."/>
            <person name="Detter C."/>
            <person name="Doggett N."/>
            <person name="Glavina T."/>
            <person name="Hawkins T."/>
            <person name="Richardson P."/>
            <person name="Lucas S."/>
            <person name="Kohara Y."/>
            <person name="Levine M."/>
            <person name="Satoh N."/>
            <person name="Rokhsar D.S."/>
        </authorList>
    </citation>
    <scope>NUCLEOTIDE SEQUENCE [LARGE SCALE GENOMIC DNA]</scope>
</reference>
<dbReference type="SUPFAM" id="SSF51206">
    <property type="entry name" value="cAMP-binding domain-like"/>
    <property type="match status" value="1"/>
</dbReference>
<dbReference type="InterPro" id="IPR018490">
    <property type="entry name" value="cNMP-bd_dom_sf"/>
</dbReference>
<reference evidence="1" key="3">
    <citation type="submission" date="2025-08" db="UniProtKB">
        <authorList>
            <consortium name="Ensembl"/>
        </authorList>
    </citation>
    <scope>IDENTIFICATION</scope>
</reference>
<dbReference type="Proteomes" id="UP000008144">
    <property type="component" value="Chromosome 14"/>
</dbReference>
<accession>F6R5E2</accession>